<dbReference type="Proteomes" id="UP001595818">
    <property type="component" value="Unassembled WGS sequence"/>
</dbReference>
<dbReference type="InterPro" id="IPR003594">
    <property type="entry name" value="HATPase_dom"/>
</dbReference>
<dbReference type="Gene3D" id="3.30.565.10">
    <property type="entry name" value="Histidine kinase-like ATPase, C-terminal domain"/>
    <property type="match status" value="1"/>
</dbReference>
<dbReference type="RefSeq" id="WP_377065364.1">
    <property type="nucleotide sequence ID" value="NZ_JBHSJJ010000007.1"/>
</dbReference>
<protein>
    <recommendedName>
        <fullName evidence="2">histidine kinase</fullName>
        <ecNumber evidence="2">2.7.13.3</ecNumber>
    </recommendedName>
</protein>
<proteinExistence type="predicted"/>
<keyword evidence="9" id="KW-1133">Transmembrane helix</keyword>
<reference evidence="13" key="1">
    <citation type="journal article" date="2019" name="Int. J. Syst. Evol. Microbiol.">
        <title>The Global Catalogue of Microorganisms (GCM) 10K type strain sequencing project: providing services to taxonomists for standard genome sequencing and annotation.</title>
        <authorList>
            <consortium name="The Broad Institute Genomics Platform"/>
            <consortium name="The Broad Institute Genome Sequencing Center for Infectious Disease"/>
            <person name="Wu L."/>
            <person name="Ma J."/>
        </authorList>
    </citation>
    <scope>NUCLEOTIDE SEQUENCE [LARGE SCALE GENOMIC DNA]</scope>
    <source>
        <strain evidence="13">CGMCC 4.7466</strain>
    </source>
</reference>
<keyword evidence="8" id="KW-0902">Two-component regulatory system</keyword>
<evidence type="ECO:0000256" key="9">
    <source>
        <dbReference type="SAM" id="Phobius"/>
    </source>
</evidence>
<keyword evidence="13" id="KW-1185">Reference proteome</keyword>
<dbReference type="InterPro" id="IPR011990">
    <property type="entry name" value="TPR-like_helical_dom_sf"/>
</dbReference>
<gene>
    <name evidence="12" type="ORF">ACFPFU_13895</name>
</gene>
<keyword evidence="6" id="KW-0418">Kinase</keyword>
<dbReference type="PANTHER" id="PTHR24421:SF10">
    <property type="entry name" value="NITRATE_NITRITE SENSOR PROTEIN NARQ"/>
    <property type="match status" value="1"/>
</dbReference>
<sequence>MVKLFHILACLILLVRSDLSLAQTHETVDPDFLEGDKAAILSAGLDSILMDDQRISYLISYLENHKIQDDATAELIITYKDNAISIEQWDNALTFVNLLGDYFIFKSIDHNRAYALLDGFYKHLPRCKDQNQKAVFYIAYAEAATYLQNYQTSLDILDEAIAFLEQKQDSSLYEFGYAYLKAGENSGKINNIAESVEYFETAKKIFTHQDNQLMYLWAQNGLSQLYSRNGLYDQAKAARQEVFEKGRDLGEYQVVAVARLGACTEAYLQGDAQEELSQIRMALAERNEASALQNVVDVITLSYAVMAYARNGKIDSSNIYKEKLEGMEAHLKSPFLGLYRHMALSENALSANSLDKAEVHALTALESVKASNEVHNIIRLEGLLGNIYEEKGMLAKAIEHYRNYARIKDSIDNSISRRRYAYVQTLYETEKKDLEIARQRQDIVLLNAKNKEKTYWMLFGFLILITGSGFLWIFKSRSFARKQHRLTEHFSQELLRNQEIERKHISRELHDGIGQQLTLITKRARDLQHQELLQLSQQTLEEVRAVSRGLRPPALDQLGLTEAIRHLICDFDEKYNIIFTTELDWIDACFDKESNVNLYRFIQEAITNIVKHADATEVLIALELNANKLSVLIKDNGKGFDYGNKQQQHSLGLKTMKERVKMMCGELEVITSPNKGTTIKAILYRNYGQTKHIGSRRPSLVVEGIGGRTLG</sequence>
<evidence type="ECO:0000256" key="6">
    <source>
        <dbReference type="ARBA" id="ARBA00022777"/>
    </source>
</evidence>
<keyword evidence="7 12" id="KW-0067">ATP-binding</keyword>
<evidence type="ECO:0000256" key="4">
    <source>
        <dbReference type="ARBA" id="ARBA00022679"/>
    </source>
</evidence>
<evidence type="ECO:0000256" key="10">
    <source>
        <dbReference type="SAM" id="SignalP"/>
    </source>
</evidence>
<dbReference type="CDD" id="cd16917">
    <property type="entry name" value="HATPase_UhpB-NarQ-NarX-like"/>
    <property type="match status" value="1"/>
</dbReference>
<evidence type="ECO:0000313" key="13">
    <source>
        <dbReference type="Proteomes" id="UP001595818"/>
    </source>
</evidence>
<dbReference type="Pfam" id="PF02518">
    <property type="entry name" value="HATPase_c"/>
    <property type="match status" value="1"/>
</dbReference>
<keyword evidence="9" id="KW-0472">Membrane</keyword>
<evidence type="ECO:0000313" key="12">
    <source>
        <dbReference type="EMBL" id="MFC4872783.1"/>
    </source>
</evidence>
<keyword evidence="3" id="KW-0597">Phosphoprotein</keyword>
<dbReference type="InterPro" id="IPR011712">
    <property type="entry name" value="Sig_transdc_His_kin_sub3_dim/P"/>
</dbReference>
<dbReference type="EMBL" id="JBHSJJ010000007">
    <property type="protein sequence ID" value="MFC4872783.1"/>
    <property type="molecule type" value="Genomic_DNA"/>
</dbReference>
<dbReference type="Gene3D" id="1.20.5.1930">
    <property type="match status" value="1"/>
</dbReference>
<evidence type="ECO:0000256" key="2">
    <source>
        <dbReference type="ARBA" id="ARBA00012438"/>
    </source>
</evidence>
<name>A0ABV9T2U8_9BACT</name>
<evidence type="ECO:0000256" key="7">
    <source>
        <dbReference type="ARBA" id="ARBA00022840"/>
    </source>
</evidence>
<evidence type="ECO:0000259" key="11">
    <source>
        <dbReference type="SMART" id="SM00387"/>
    </source>
</evidence>
<evidence type="ECO:0000256" key="3">
    <source>
        <dbReference type="ARBA" id="ARBA00022553"/>
    </source>
</evidence>
<dbReference type="InterPro" id="IPR050482">
    <property type="entry name" value="Sensor_HK_TwoCompSys"/>
</dbReference>
<keyword evidence="5" id="KW-0547">Nucleotide-binding</keyword>
<keyword evidence="9" id="KW-0812">Transmembrane</keyword>
<dbReference type="SUPFAM" id="SSF48452">
    <property type="entry name" value="TPR-like"/>
    <property type="match status" value="2"/>
</dbReference>
<dbReference type="EC" id="2.7.13.3" evidence="2"/>
<comment type="catalytic activity">
    <reaction evidence="1">
        <text>ATP + protein L-histidine = ADP + protein N-phospho-L-histidine.</text>
        <dbReference type="EC" id="2.7.13.3"/>
    </reaction>
</comment>
<dbReference type="SMART" id="SM00387">
    <property type="entry name" value="HATPase_c"/>
    <property type="match status" value="1"/>
</dbReference>
<dbReference type="PANTHER" id="PTHR24421">
    <property type="entry name" value="NITRATE/NITRITE SENSOR PROTEIN NARX-RELATED"/>
    <property type="match status" value="1"/>
</dbReference>
<dbReference type="SUPFAM" id="SSF55874">
    <property type="entry name" value="ATPase domain of HSP90 chaperone/DNA topoisomerase II/histidine kinase"/>
    <property type="match status" value="1"/>
</dbReference>
<evidence type="ECO:0000256" key="1">
    <source>
        <dbReference type="ARBA" id="ARBA00000085"/>
    </source>
</evidence>
<feature type="domain" description="Histidine kinase/HSP90-like ATPase" evidence="11">
    <location>
        <begin position="593"/>
        <end position="687"/>
    </location>
</feature>
<feature type="transmembrane region" description="Helical" evidence="9">
    <location>
        <begin position="455"/>
        <end position="474"/>
    </location>
</feature>
<dbReference type="GO" id="GO:0005524">
    <property type="term" value="F:ATP binding"/>
    <property type="evidence" value="ECO:0007669"/>
    <property type="project" value="UniProtKB-KW"/>
</dbReference>
<evidence type="ECO:0000256" key="5">
    <source>
        <dbReference type="ARBA" id="ARBA00022741"/>
    </source>
</evidence>
<dbReference type="Pfam" id="PF07730">
    <property type="entry name" value="HisKA_3"/>
    <property type="match status" value="1"/>
</dbReference>
<accession>A0ABV9T2U8</accession>
<organism evidence="12 13">
    <name type="scientific">Negadavirga shengliensis</name>
    <dbReference type="NCBI Taxonomy" id="1389218"/>
    <lineage>
        <taxon>Bacteria</taxon>
        <taxon>Pseudomonadati</taxon>
        <taxon>Bacteroidota</taxon>
        <taxon>Cytophagia</taxon>
        <taxon>Cytophagales</taxon>
        <taxon>Cyclobacteriaceae</taxon>
        <taxon>Negadavirga</taxon>
    </lineage>
</organism>
<keyword evidence="10" id="KW-0732">Signal</keyword>
<dbReference type="Gene3D" id="1.25.40.10">
    <property type="entry name" value="Tetratricopeptide repeat domain"/>
    <property type="match status" value="2"/>
</dbReference>
<dbReference type="InterPro" id="IPR036890">
    <property type="entry name" value="HATPase_C_sf"/>
</dbReference>
<feature type="signal peptide" evidence="10">
    <location>
        <begin position="1"/>
        <end position="22"/>
    </location>
</feature>
<comment type="caution">
    <text evidence="12">The sequence shown here is derived from an EMBL/GenBank/DDBJ whole genome shotgun (WGS) entry which is preliminary data.</text>
</comment>
<feature type="chain" id="PRO_5045496024" description="histidine kinase" evidence="10">
    <location>
        <begin position="23"/>
        <end position="711"/>
    </location>
</feature>
<evidence type="ECO:0000256" key="8">
    <source>
        <dbReference type="ARBA" id="ARBA00023012"/>
    </source>
</evidence>
<keyword evidence="4" id="KW-0808">Transferase</keyword>